<keyword evidence="10" id="KW-1185">Reference proteome</keyword>
<keyword evidence="2 5" id="KW-0694">RNA-binding</keyword>
<dbReference type="PANTHER" id="PTHR33284:SF1">
    <property type="entry name" value="RIBOSOMAL PROTEIN L25_GLN-TRNA SYNTHETASE, ANTI-CODON-BINDING DOMAIN-CONTAINING PROTEIN"/>
    <property type="match status" value="1"/>
</dbReference>
<dbReference type="HAMAP" id="MF_01334">
    <property type="entry name" value="Ribosomal_bL25_CTC"/>
    <property type="match status" value="1"/>
</dbReference>
<dbReference type="GO" id="GO:0008097">
    <property type="term" value="F:5S rRNA binding"/>
    <property type="evidence" value="ECO:0007669"/>
    <property type="project" value="InterPro"/>
</dbReference>
<feature type="domain" description="Large ribosomal subunit protein bL25 beta" evidence="8">
    <location>
        <begin position="104"/>
        <end position="192"/>
    </location>
</feature>
<evidence type="ECO:0000256" key="5">
    <source>
        <dbReference type="HAMAP-Rule" id="MF_01334"/>
    </source>
</evidence>
<dbReference type="InterPro" id="IPR029751">
    <property type="entry name" value="Ribosomal_L25_dom"/>
</dbReference>
<dbReference type="NCBIfam" id="NF004612">
    <property type="entry name" value="PRK05943.1"/>
    <property type="match status" value="1"/>
</dbReference>
<evidence type="ECO:0000313" key="9">
    <source>
        <dbReference type="EMBL" id="STX50555.1"/>
    </source>
</evidence>
<dbReference type="GO" id="GO:0006412">
    <property type="term" value="P:translation"/>
    <property type="evidence" value="ECO:0007669"/>
    <property type="project" value="UniProtKB-UniRule"/>
</dbReference>
<dbReference type="Gene3D" id="2.170.120.20">
    <property type="entry name" value="Ribosomal protein L25, beta domain"/>
    <property type="match status" value="1"/>
</dbReference>
<evidence type="ECO:0000259" key="7">
    <source>
        <dbReference type="Pfam" id="PF01386"/>
    </source>
</evidence>
<dbReference type="NCBIfam" id="TIGR00731">
    <property type="entry name" value="bL25_bact_ctc"/>
    <property type="match status" value="1"/>
</dbReference>
<dbReference type="CDD" id="cd00495">
    <property type="entry name" value="Ribosomal_L25_TL5_CTC"/>
    <property type="match status" value="1"/>
</dbReference>
<dbReference type="AlphaFoldDB" id="A0A378JH94"/>
<proteinExistence type="inferred from homology"/>
<comment type="similarity">
    <text evidence="5">Belongs to the bacterial ribosomal protein bL25 family. CTC subfamily.</text>
</comment>
<dbReference type="InterPro" id="IPR001021">
    <property type="entry name" value="Ribosomal_bL25_long"/>
</dbReference>
<dbReference type="GO" id="GO:0022625">
    <property type="term" value="C:cytosolic large ribosomal subunit"/>
    <property type="evidence" value="ECO:0007669"/>
    <property type="project" value="TreeGrafter"/>
</dbReference>
<dbReference type="Pfam" id="PF01386">
    <property type="entry name" value="Ribosomal_L25p"/>
    <property type="match status" value="1"/>
</dbReference>
<feature type="domain" description="Large ribosomal subunit protein bL25 L25" evidence="7">
    <location>
        <begin position="6"/>
        <end position="94"/>
    </location>
</feature>
<evidence type="ECO:0000256" key="3">
    <source>
        <dbReference type="ARBA" id="ARBA00022980"/>
    </source>
</evidence>
<evidence type="ECO:0000259" key="8">
    <source>
        <dbReference type="Pfam" id="PF14693"/>
    </source>
</evidence>
<dbReference type="NCBIfam" id="NF004130">
    <property type="entry name" value="PRK05618.1-5"/>
    <property type="match status" value="1"/>
</dbReference>
<evidence type="ECO:0000256" key="6">
    <source>
        <dbReference type="SAM" id="MobiDB-lite"/>
    </source>
</evidence>
<dbReference type="InterPro" id="IPR020057">
    <property type="entry name" value="Ribosomal_bL25_b-dom"/>
</dbReference>
<evidence type="ECO:0000256" key="1">
    <source>
        <dbReference type="ARBA" id="ARBA00022730"/>
    </source>
</evidence>
<dbReference type="OrthoDB" id="9806411at2"/>
<name>A0A378JH94_9GAMM</name>
<keyword evidence="1 5" id="KW-0699">rRNA-binding</keyword>
<dbReference type="PANTHER" id="PTHR33284">
    <property type="entry name" value="RIBOSOMAL PROTEIN L25/GLN-TRNA SYNTHETASE, ANTI-CODON-BINDING DOMAIN-CONTAINING PROTEIN"/>
    <property type="match status" value="1"/>
</dbReference>
<dbReference type="EMBL" id="UGOD01000001">
    <property type="protein sequence ID" value="STX50555.1"/>
    <property type="molecule type" value="Genomic_DNA"/>
</dbReference>
<feature type="region of interest" description="Disordered" evidence="6">
    <location>
        <begin position="190"/>
        <end position="213"/>
    </location>
</feature>
<dbReference type="InterPro" id="IPR020930">
    <property type="entry name" value="Ribosomal_uL5_bac-type"/>
</dbReference>
<keyword evidence="3 5" id="KW-0689">Ribosomal protein</keyword>
<comment type="subunit">
    <text evidence="5">Part of the 50S ribosomal subunit; part of the 5S rRNA/L5/L18/L25 subcomplex. Contacts the 5S rRNA. Binds to the 5S rRNA independently of L5 and L18.</text>
</comment>
<dbReference type="Pfam" id="PF14693">
    <property type="entry name" value="Ribosomal_TL5_C"/>
    <property type="match status" value="1"/>
</dbReference>
<protein>
    <recommendedName>
        <fullName evidence="5">Large ribosomal subunit protein bL25</fullName>
    </recommendedName>
    <alternativeName>
        <fullName evidence="5">General stress protein CTC</fullName>
    </alternativeName>
</protein>
<dbReference type="InterPro" id="IPR011035">
    <property type="entry name" value="Ribosomal_bL25/Gln-tRNA_synth"/>
</dbReference>
<evidence type="ECO:0000256" key="2">
    <source>
        <dbReference type="ARBA" id="ARBA00022884"/>
    </source>
</evidence>
<organism evidence="9 10">
    <name type="scientific">Legionella busanensis</name>
    <dbReference type="NCBI Taxonomy" id="190655"/>
    <lineage>
        <taxon>Bacteria</taxon>
        <taxon>Pseudomonadati</taxon>
        <taxon>Pseudomonadota</taxon>
        <taxon>Gammaproteobacteria</taxon>
        <taxon>Legionellales</taxon>
        <taxon>Legionellaceae</taxon>
        <taxon>Legionella</taxon>
    </lineage>
</organism>
<dbReference type="SUPFAM" id="SSF50715">
    <property type="entry name" value="Ribosomal protein L25-like"/>
    <property type="match status" value="1"/>
</dbReference>
<reference evidence="9 10" key="1">
    <citation type="submission" date="2018-06" db="EMBL/GenBank/DDBJ databases">
        <authorList>
            <consortium name="Pathogen Informatics"/>
            <person name="Doyle S."/>
        </authorList>
    </citation>
    <scope>NUCLEOTIDE SEQUENCE [LARGE SCALE GENOMIC DNA]</scope>
    <source>
        <strain evidence="9 10">NCTC13316</strain>
    </source>
</reference>
<evidence type="ECO:0000313" key="10">
    <source>
        <dbReference type="Proteomes" id="UP000254794"/>
    </source>
</evidence>
<dbReference type="InterPro" id="IPR020056">
    <property type="entry name" value="Rbsml_bL25/Gln-tRNA_synth_N"/>
</dbReference>
<dbReference type="NCBIfam" id="NF004128">
    <property type="entry name" value="PRK05618.1-2"/>
    <property type="match status" value="1"/>
</dbReference>
<dbReference type="GO" id="GO:0003735">
    <property type="term" value="F:structural constituent of ribosome"/>
    <property type="evidence" value="ECO:0007669"/>
    <property type="project" value="InterPro"/>
</dbReference>
<evidence type="ECO:0000256" key="4">
    <source>
        <dbReference type="ARBA" id="ARBA00023274"/>
    </source>
</evidence>
<dbReference type="Proteomes" id="UP000254794">
    <property type="component" value="Unassembled WGS sequence"/>
</dbReference>
<accession>A0A378JH94</accession>
<dbReference type="RefSeq" id="WP_115330265.1">
    <property type="nucleotide sequence ID" value="NZ_CAAAHP010000004.1"/>
</dbReference>
<dbReference type="InterPro" id="IPR037121">
    <property type="entry name" value="Ribosomal_bL25_C"/>
</dbReference>
<keyword evidence="4 5" id="KW-0687">Ribonucleoprotein</keyword>
<feature type="compositionally biased region" description="Low complexity" evidence="6">
    <location>
        <begin position="200"/>
        <end position="213"/>
    </location>
</feature>
<comment type="function">
    <text evidence="5">This is one of the proteins that binds to the 5S RNA in the ribosome where it forms part of the central protuberance.</text>
</comment>
<dbReference type="Gene3D" id="2.40.240.10">
    <property type="entry name" value="Ribosomal Protein L25, Chain P"/>
    <property type="match status" value="1"/>
</dbReference>
<sequence>MPSIVLEAEARADIGKGASRRLRRLENKVPAILYGGDKEPQALNLPHNKVIKALESESIYSSVFDLNIAGKVEHVILKALQRHPYKPVILHMDLQRVSAKDVLTKNVPLHFINEENAKGAKAGGRISHNMTQVEVRCQAKNLPEFIEVDMTNVGLNDVVHLADLKLPKGVELTVDANDADHNLPVVAIHPPKGGTDEEAPAAAATPEAPEAEA</sequence>
<gene>
    <name evidence="5 9" type="primary">rplY</name>
    <name evidence="5" type="synonym">ctc</name>
    <name evidence="9" type="ORF">NCTC13316_00638</name>
</gene>